<keyword evidence="2" id="KW-0862">Zinc</keyword>
<dbReference type="PANTHER" id="PTHR43401:SF2">
    <property type="entry name" value="L-THREONINE 3-DEHYDROGENASE"/>
    <property type="match status" value="1"/>
</dbReference>
<evidence type="ECO:0000256" key="2">
    <source>
        <dbReference type="ARBA" id="ARBA00022833"/>
    </source>
</evidence>
<dbReference type="SUPFAM" id="SSF50129">
    <property type="entry name" value="GroES-like"/>
    <property type="match status" value="1"/>
</dbReference>
<organism evidence="5">
    <name type="scientific">Salmonella enterica subsp. salamae</name>
    <dbReference type="NCBI Taxonomy" id="59202"/>
    <lineage>
        <taxon>Bacteria</taxon>
        <taxon>Pseudomonadati</taxon>
        <taxon>Pseudomonadota</taxon>
        <taxon>Gammaproteobacteria</taxon>
        <taxon>Enterobacterales</taxon>
        <taxon>Enterobacteriaceae</taxon>
        <taxon>Salmonella</taxon>
    </lineage>
</organism>
<dbReference type="PROSITE" id="PS00059">
    <property type="entry name" value="ADH_ZINC"/>
    <property type="match status" value="1"/>
</dbReference>
<evidence type="ECO:0000313" key="5">
    <source>
        <dbReference type="EMBL" id="MII82048.1"/>
    </source>
</evidence>
<dbReference type="EMBL" id="RSKH01000035">
    <property type="protein sequence ID" value="MII82048.1"/>
    <property type="molecule type" value="Genomic_DNA"/>
</dbReference>
<dbReference type="Pfam" id="PF08240">
    <property type="entry name" value="ADH_N"/>
    <property type="match status" value="1"/>
</dbReference>
<accession>A0A6C8YGY8</accession>
<dbReference type="Proteomes" id="UP000885342">
    <property type="component" value="Unassembled WGS sequence"/>
</dbReference>
<dbReference type="InterPro" id="IPR013154">
    <property type="entry name" value="ADH-like_N"/>
</dbReference>
<protein>
    <submittedName>
        <fullName evidence="5">Galactitol-1-phosphate 5-dehydrogenase</fullName>
    </submittedName>
</protein>
<proteinExistence type="predicted"/>
<evidence type="ECO:0000259" key="4">
    <source>
        <dbReference type="Pfam" id="PF08240"/>
    </source>
</evidence>
<dbReference type="GO" id="GO:0008270">
    <property type="term" value="F:zinc ion binding"/>
    <property type="evidence" value="ECO:0007669"/>
    <property type="project" value="InterPro"/>
</dbReference>
<keyword evidence="1" id="KW-0479">Metal-binding</keyword>
<dbReference type="InterPro" id="IPR011032">
    <property type="entry name" value="GroES-like_sf"/>
</dbReference>
<keyword evidence="3" id="KW-0560">Oxidoreductase</keyword>
<dbReference type="Gene3D" id="3.90.180.10">
    <property type="entry name" value="Medium-chain alcohol dehydrogenases, catalytic domain"/>
    <property type="match status" value="1"/>
</dbReference>
<sequence>MRAAVLYENNVIKAEQIDEATCGKDQVRVEVKAVGICGSDIHKMQTRWKYPLPAVMGHEFAGVITEIGSEVTNVAIGDRVAGIPLEP</sequence>
<dbReference type="InterPro" id="IPR050129">
    <property type="entry name" value="Zn_alcohol_dh"/>
</dbReference>
<evidence type="ECO:0000256" key="3">
    <source>
        <dbReference type="ARBA" id="ARBA00023002"/>
    </source>
</evidence>
<dbReference type="AlphaFoldDB" id="A0A6C8YGY8"/>
<evidence type="ECO:0000256" key="1">
    <source>
        <dbReference type="ARBA" id="ARBA00022723"/>
    </source>
</evidence>
<feature type="non-terminal residue" evidence="5">
    <location>
        <position position="87"/>
    </location>
</feature>
<name>A0A6C8YGY8_SALER</name>
<gene>
    <name evidence="5" type="ORF">AIF45_24070</name>
</gene>
<dbReference type="GO" id="GO:0016491">
    <property type="term" value="F:oxidoreductase activity"/>
    <property type="evidence" value="ECO:0007669"/>
    <property type="project" value="UniProtKB-KW"/>
</dbReference>
<reference evidence="5" key="1">
    <citation type="submission" date="2018-08" db="EMBL/GenBank/DDBJ databases">
        <authorList>
            <consortium name="GenomeTrakr network: Whole genome sequencing for foodborne pathogen traceback"/>
        </authorList>
    </citation>
    <scope>NUCLEOTIDE SEQUENCE [LARGE SCALE GENOMIC DNA]</scope>
    <source>
        <strain evidence="5">FDA00003943</strain>
    </source>
</reference>
<feature type="domain" description="Alcohol dehydrogenase-like N-terminal" evidence="4">
    <location>
        <begin position="23"/>
        <end position="81"/>
    </location>
</feature>
<comment type="caution">
    <text evidence="5">The sequence shown here is derived from an EMBL/GenBank/DDBJ whole genome shotgun (WGS) entry which is preliminary data.</text>
</comment>
<dbReference type="InterPro" id="IPR002328">
    <property type="entry name" value="ADH_Zn_CS"/>
</dbReference>
<dbReference type="PANTHER" id="PTHR43401">
    <property type="entry name" value="L-THREONINE 3-DEHYDROGENASE"/>
    <property type="match status" value="1"/>
</dbReference>